<name>A0ABQ6MFG3_9STRA</name>
<evidence type="ECO:0000256" key="2">
    <source>
        <dbReference type="ARBA" id="ARBA00022692"/>
    </source>
</evidence>
<feature type="transmembrane region" description="Helical" evidence="5">
    <location>
        <begin position="112"/>
        <end position="134"/>
    </location>
</feature>
<keyword evidence="4 5" id="KW-0472">Membrane</keyword>
<dbReference type="Proteomes" id="UP001165060">
    <property type="component" value="Unassembled WGS sequence"/>
</dbReference>
<reference evidence="6 7" key="1">
    <citation type="journal article" date="2023" name="Commun. Biol.">
        <title>Genome analysis of Parmales, the sister group of diatoms, reveals the evolutionary specialization of diatoms from phago-mixotrophs to photoautotrophs.</title>
        <authorList>
            <person name="Ban H."/>
            <person name="Sato S."/>
            <person name="Yoshikawa S."/>
            <person name="Yamada K."/>
            <person name="Nakamura Y."/>
            <person name="Ichinomiya M."/>
            <person name="Sato N."/>
            <person name="Blanc-Mathieu R."/>
            <person name="Endo H."/>
            <person name="Kuwata A."/>
            <person name="Ogata H."/>
        </authorList>
    </citation>
    <scope>NUCLEOTIDE SEQUENCE [LARGE SCALE GENOMIC DNA]</scope>
</reference>
<feature type="transmembrane region" description="Helical" evidence="5">
    <location>
        <begin position="146"/>
        <end position="170"/>
    </location>
</feature>
<evidence type="ECO:0000256" key="5">
    <source>
        <dbReference type="SAM" id="Phobius"/>
    </source>
</evidence>
<evidence type="ECO:0000256" key="3">
    <source>
        <dbReference type="ARBA" id="ARBA00022989"/>
    </source>
</evidence>
<dbReference type="InterPro" id="IPR023271">
    <property type="entry name" value="Aquaporin-like"/>
</dbReference>
<sequence length="183" mass="19584">MNNQFFAAFLSPTIASTLYYTKAIPLSLLQPTLAAHALAILTAYPLYSALFPPELVFGPRCNCSLASCFAIETACTALLAVLCSLVVTLVPDSRYRYRSVLKSVLIGVSIRICMNLSIAKTGSSMNFMIAAAWFGYNGELLSAEALVYYASAILGGAMGTLSFHYGLLAWKAGGSKGKKKKVD</sequence>
<keyword evidence="2 5" id="KW-0812">Transmembrane</keyword>
<keyword evidence="3 5" id="KW-1133">Transmembrane helix</keyword>
<feature type="transmembrane region" description="Helical" evidence="5">
    <location>
        <begin position="64"/>
        <end position="91"/>
    </location>
</feature>
<accession>A0ABQ6MFG3</accession>
<keyword evidence="7" id="KW-1185">Reference proteome</keyword>
<dbReference type="Gene3D" id="1.20.1080.10">
    <property type="entry name" value="Glycerol uptake facilitator protein"/>
    <property type="match status" value="1"/>
</dbReference>
<protein>
    <submittedName>
        <fullName evidence="6">Uncharacterized protein</fullName>
    </submittedName>
</protein>
<evidence type="ECO:0000313" key="6">
    <source>
        <dbReference type="EMBL" id="GMI25288.1"/>
    </source>
</evidence>
<dbReference type="SUPFAM" id="SSF81338">
    <property type="entry name" value="Aquaporin-like"/>
    <property type="match status" value="1"/>
</dbReference>
<gene>
    <name evidence="6" type="ORF">TeGR_g12723</name>
</gene>
<evidence type="ECO:0000256" key="4">
    <source>
        <dbReference type="ARBA" id="ARBA00023136"/>
    </source>
</evidence>
<comment type="caution">
    <text evidence="6">The sequence shown here is derived from an EMBL/GenBank/DDBJ whole genome shotgun (WGS) entry which is preliminary data.</text>
</comment>
<feature type="transmembrane region" description="Helical" evidence="5">
    <location>
        <begin position="33"/>
        <end position="52"/>
    </location>
</feature>
<proteinExistence type="predicted"/>
<dbReference type="EMBL" id="BRYB01000211">
    <property type="protein sequence ID" value="GMI25288.1"/>
    <property type="molecule type" value="Genomic_DNA"/>
</dbReference>
<organism evidence="6 7">
    <name type="scientific">Tetraparma gracilis</name>
    <dbReference type="NCBI Taxonomy" id="2962635"/>
    <lineage>
        <taxon>Eukaryota</taxon>
        <taxon>Sar</taxon>
        <taxon>Stramenopiles</taxon>
        <taxon>Ochrophyta</taxon>
        <taxon>Bolidophyceae</taxon>
        <taxon>Parmales</taxon>
        <taxon>Triparmaceae</taxon>
        <taxon>Tetraparma</taxon>
    </lineage>
</organism>
<comment type="subcellular location">
    <subcellularLocation>
        <location evidence="1">Membrane</location>
        <topology evidence="1">Multi-pass membrane protein</topology>
    </subcellularLocation>
</comment>
<evidence type="ECO:0000313" key="7">
    <source>
        <dbReference type="Proteomes" id="UP001165060"/>
    </source>
</evidence>
<evidence type="ECO:0000256" key="1">
    <source>
        <dbReference type="ARBA" id="ARBA00004141"/>
    </source>
</evidence>